<reference evidence="11" key="1">
    <citation type="submission" date="2025-08" db="UniProtKB">
        <authorList>
            <consortium name="RefSeq"/>
        </authorList>
    </citation>
    <scope>IDENTIFICATION</scope>
    <source>
        <strain evidence="11">OHB3-1</strain>
    </source>
</reference>
<name>A0A6J1CAV8_MOMCH</name>
<keyword evidence="5" id="KW-0677">Repeat</keyword>
<evidence type="ECO:0000256" key="2">
    <source>
        <dbReference type="ARBA" id="ARBA00006375"/>
    </source>
</evidence>
<dbReference type="GeneID" id="111009990"/>
<dbReference type="KEGG" id="mcha:111009990"/>
<dbReference type="SUPFAM" id="SSF103506">
    <property type="entry name" value="Mitochondrial carrier"/>
    <property type="match status" value="1"/>
</dbReference>
<proteinExistence type="inferred from homology"/>
<dbReference type="RefSeq" id="XP_022138930.1">
    <property type="nucleotide sequence ID" value="XM_022283238.1"/>
</dbReference>
<keyword evidence="7 8" id="KW-0472">Membrane</keyword>
<dbReference type="Pfam" id="PF00153">
    <property type="entry name" value="Mito_carr"/>
    <property type="match status" value="2"/>
</dbReference>
<evidence type="ECO:0000256" key="5">
    <source>
        <dbReference type="ARBA" id="ARBA00022737"/>
    </source>
</evidence>
<evidence type="ECO:0000256" key="8">
    <source>
        <dbReference type="PROSITE-ProRule" id="PRU00282"/>
    </source>
</evidence>
<dbReference type="Proteomes" id="UP000504603">
    <property type="component" value="Unplaced"/>
</dbReference>
<accession>A0A6J1CAV8</accession>
<dbReference type="InterPro" id="IPR018108">
    <property type="entry name" value="MCP_transmembrane"/>
</dbReference>
<gene>
    <name evidence="11" type="primary">LOC111009990</name>
</gene>
<keyword evidence="10" id="KW-1185">Reference proteome</keyword>
<feature type="repeat" description="Solcar" evidence="8">
    <location>
        <begin position="11"/>
        <end position="100"/>
    </location>
</feature>
<dbReference type="GO" id="GO:0016020">
    <property type="term" value="C:membrane"/>
    <property type="evidence" value="ECO:0007669"/>
    <property type="project" value="UniProtKB-SubCell"/>
</dbReference>
<evidence type="ECO:0000313" key="10">
    <source>
        <dbReference type="Proteomes" id="UP000504603"/>
    </source>
</evidence>
<comment type="subcellular location">
    <subcellularLocation>
        <location evidence="1">Membrane</location>
        <topology evidence="1">Multi-pass membrane protein</topology>
    </subcellularLocation>
</comment>
<dbReference type="AlphaFoldDB" id="A0A6J1CAV8"/>
<evidence type="ECO:0000256" key="9">
    <source>
        <dbReference type="RuleBase" id="RU000488"/>
    </source>
</evidence>
<dbReference type="Gene3D" id="1.50.40.10">
    <property type="entry name" value="Mitochondrial carrier domain"/>
    <property type="match status" value="2"/>
</dbReference>
<dbReference type="InterPro" id="IPR023395">
    <property type="entry name" value="MCP_dom_sf"/>
</dbReference>
<dbReference type="OrthoDB" id="44467at2759"/>
<evidence type="ECO:0000256" key="6">
    <source>
        <dbReference type="ARBA" id="ARBA00022989"/>
    </source>
</evidence>
<dbReference type="PROSITE" id="PS50920">
    <property type="entry name" value="SOLCAR"/>
    <property type="match status" value="1"/>
</dbReference>
<sequence length="385" mass="41985">MLKMDEFLKNQIFSTHAVAAAGSVTLSTVLTYPLDTIKTLIQVGSDPLGSGKQLTTTQVLQRIQSFSGNSGLYSGFGWLAFGRLFGIGARFGIYEIVTAFYKDGREDDHVHVSEALLAGLMAGAVESLISSPFEIVKLRAQVASAVRVPSSVSLVGQEGALVPSMSRFLHGYTPDQKALNHSVGLLSTLTTKHPNIKCALQEYPWMMTGSGRPPAVSNVHRPSDIVSLEGWGALWRDLRSGIARDSVFSGVFFSTWQFMHRSMLIWKSIEMDPPPRSDEEVGPLSPLSVSLAAGFSGAVAAAASHGFDTAKSRSQCTVLPKYVAMERRFLKWRRPGNKFERTTGIHPADRSLLFRGIGLQMARCGFGSFFMVGGYYMIIDHLLKG</sequence>
<evidence type="ECO:0000256" key="1">
    <source>
        <dbReference type="ARBA" id="ARBA00004141"/>
    </source>
</evidence>
<evidence type="ECO:0000256" key="7">
    <source>
        <dbReference type="ARBA" id="ARBA00023136"/>
    </source>
</evidence>
<keyword evidence="6" id="KW-1133">Transmembrane helix</keyword>
<keyword evidence="3 9" id="KW-0813">Transport</keyword>
<comment type="similarity">
    <text evidence="2 9">Belongs to the mitochondrial carrier (TC 2.A.29) family.</text>
</comment>
<evidence type="ECO:0000313" key="11">
    <source>
        <dbReference type="RefSeq" id="XP_022138930.1"/>
    </source>
</evidence>
<evidence type="ECO:0000256" key="3">
    <source>
        <dbReference type="ARBA" id="ARBA00022448"/>
    </source>
</evidence>
<protein>
    <submittedName>
        <fullName evidence="11">Uncharacterized protein LOC111009990 isoform X1</fullName>
    </submittedName>
</protein>
<keyword evidence="4 8" id="KW-0812">Transmembrane</keyword>
<dbReference type="PANTHER" id="PTHR45667">
    <property type="entry name" value="S-ADENOSYLMETHIONINE MITOCHONDRIAL CARRIER PROTEIN"/>
    <property type="match status" value="1"/>
</dbReference>
<evidence type="ECO:0000256" key="4">
    <source>
        <dbReference type="ARBA" id="ARBA00022692"/>
    </source>
</evidence>
<organism evidence="10 11">
    <name type="scientific">Momordica charantia</name>
    <name type="common">Bitter gourd</name>
    <name type="synonym">Balsam pear</name>
    <dbReference type="NCBI Taxonomy" id="3673"/>
    <lineage>
        <taxon>Eukaryota</taxon>
        <taxon>Viridiplantae</taxon>
        <taxon>Streptophyta</taxon>
        <taxon>Embryophyta</taxon>
        <taxon>Tracheophyta</taxon>
        <taxon>Spermatophyta</taxon>
        <taxon>Magnoliopsida</taxon>
        <taxon>eudicotyledons</taxon>
        <taxon>Gunneridae</taxon>
        <taxon>Pentapetalae</taxon>
        <taxon>rosids</taxon>
        <taxon>fabids</taxon>
        <taxon>Cucurbitales</taxon>
        <taxon>Cucurbitaceae</taxon>
        <taxon>Momordiceae</taxon>
        <taxon>Momordica</taxon>
    </lineage>
</organism>